<protein>
    <submittedName>
        <fullName evidence="1">Uncharacterized protein</fullName>
    </submittedName>
</protein>
<name>A0A7W8P6H5_9BURK</name>
<dbReference type="EMBL" id="JACHDE010000006">
    <property type="protein sequence ID" value="MBB5401867.1"/>
    <property type="molecule type" value="Genomic_DNA"/>
</dbReference>
<evidence type="ECO:0000313" key="4">
    <source>
        <dbReference type="Proteomes" id="UP000821598"/>
    </source>
</evidence>
<dbReference type="RefSeq" id="WP_176120564.1">
    <property type="nucleotide sequence ID" value="NZ_JACHDE010000006.1"/>
</dbReference>
<dbReference type="AlphaFoldDB" id="A0A7W8P6H5"/>
<dbReference type="EMBL" id="VOMC01000019">
    <property type="protein sequence ID" value="NVI05794.1"/>
    <property type="molecule type" value="Genomic_DNA"/>
</dbReference>
<evidence type="ECO:0000313" key="3">
    <source>
        <dbReference type="Proteomes" id="UP000592820"/>
    </source>
</evidence>
<reference evidence="1 3" key="2">
    <citation type="submission" date="2020-08" db="EMBL/GenBank/DDBJ databases">
        <title>Genomic Encyclopedia of Type Strains, Phase IV (KMG-V): Genome sequencing to study the core and pangenomes of soil and plant-associated prokaryotes.</title>
        <authorList>
            <person name="Whitman W."/>
        </authorList>
    </citation>
    <scope>NUCLEOTIDE SEQUENCE [LARGE SCALE GENOMIC DNA]</scope>
    <source>
        <strain evidence="1 3">JPY162</strain>
    </source>
</reference>
<dbReference type="Proteomes" id="UP000821598">
    <property type="component" value="Unassembled WGS sequence"/>
</dbReference>
<accession>A0A7W8P6H5</accession>
<gene>
    <name evidence="2" type="ORF">FSB64_18890</name>
    <name evidence="1" type="ORF">HDG41_003950</name>
</gene>
<reference evidence="2 4" key="1">
    <citation type="submission" date="2019-08" db="EMBL/GenBank/DDBJ databases">
        <title>Paraburkholderia simonii sp. nov. and P. youngii sp. nov. Brazilian and Mexican Mimosa-associated rhizobia.</title>
        <authorList>
            <person name="Mavima L."/>
            <person name="Beukes C.W."/>
            <person name="Palmer M."/>
            <person name="De Meyer S.E."/>
            <person name="James E.K."/>
            <person name="Maluk M."/>
            <person name="Avontuur J.R."/>
            <person name="Chan W.Y."/>
            <person name="Venter S.N."/>
            <person name="Steenkamp E.T."/>
        </authorList>
    </citation>
    <scope>NUCLEOTIDE SEQUENCE [LARGE SCALE GENOMIC DNA]</scope>
    <source>
        <strain evidence="2 4">JPY454</strain>
    </source>
</reference>
<keyword evidence="4" id="KW-1185">Reference proteome</keyword>
<dbReference type="Proteomes" id="UP000592820">
    <property type="component" value="Unassembled WGS sequence"/>
</dbReference>
<proteinExistence type="predicted"/>
<evidence type="ECO:0000313" key="1">
    <source>
        <dbReference type="EMBL" id="MBB5401867.1"/>
    </source>
</evidence>
<sequence length="90" mass="9709">MPDLDGSRHHAISMPVRVPAGQAGAHSRANTALGELRHALALARLARRKRPRGVAETKQSVPSRLANPIALSPVPVSHTSRFCSHCRFMA</sequence>
<organism evidence="1 3">
    <name type="scientific">Paraburkholderia youngii</name>
    <dbReference type="NCBI Taxonomy" id="2782701"/>
    <lineage>
        <taxon>Bacteria</taxon>
        <taxon>Pseudomonadati</taxon>
        <taxon>Pseudomonadota</taxon>
        <taxon>Betaproteobacteria</taxon>
        <taxon>Burkholderiales</taxon>
        <taxon>Burkholderiaceae</taxon>
        <taxon>Paraburkholderia</taxon>
    </lineage>
</organism>
<evidence type="ECO:0000313" key="2">
    <source>
        <dbReference type="EMBL" id="NVI05794.1"/>
    </source>
</evidence>
<comment type="caution">
    <text evidence="1">The sequence shown here is derived from an EMBL/GenBank/DDBJ whole genome shotgun (WGS) entry which is preliminary data.</text>
</comment>